<dbReference type="AlphaFoldDB" id="A0A178UJM9"/>
<proteinExistence type="predicted"/>
<dbReference type="KEGG" id="ath:AT5G14330"/>
<reference evidence="5" key="1">
    <citation type="journal article" date="2016" name="Proc. Natl. Acad. Sci. U.S.A.">
        <title>Chromosome-level assembly of Arabidopsis thaliana Ler reveals the extent of translocation and inversion polymorphisms.</title>
        <authorList>
            <person name="Zapata L."/>
            <person name="Ding J."/>
            <person name="Willing E.M."/>
            <person name="Hartwig B."/>
            <person name="Bezdan D."/>
            <person name="Jiao W.B."/>
            <person name="Patel V."/>
            <person name="Velikkakam James G."/>
            <person name="Koornneef M."/>
            <person name="Ossowski S."/>
            <person name="Schneeberger K."/>
        </authorList>
    </citation>
    <scope>NUCLEOTIDE SEQUENCE [LARGE SCALE GENOMIC DNA]</scope>
    <source>
        <strain evidence="5">cv. Landsberg erecta</strain>
    </source>
</reference>
<organism evidence="4 5">
    <name type="scientific">Arabidopsis thaliana</name>
    <name type="common">Mouse-ear cress</name>
    <dbReference type="NCBI Taxonomy" id="3702"/>
    <lineage>
        <taxon>Eukaryota</taxon>
        <taxon>Viridiplantae</taxon>
        <taxon>Streptophyta</taxon>
        <taxon>Embryophyta</taxon>
        <taxon>Tracheophyta</taxon>
        <taxon>Spermatophyta</taxon>
        <taxon>Magnoliopsida</taxon>
        <taxon>eudicotyledons</taxon>
        <taxon>Gunneridae</taxon>
        <taxon>Pentapetalae</taxon>
        <taxon>rosids</taxon>
        <taxon>malvids</taxon>
        <taxon>Brassicales</taxon>
        <taxon>Brassicaceae</taxon>
        <taxon>Camelineae</taxon>
        <taxon>Arabidopsis</taxon>
    </lineage>
</organism>
<dbReference type="Proteomes" id="UP000078284">
    <property type="component" value="Chromosome 5"/>
</dbReference>
<evidence type="ECO:0000313" key="5">
    <source>
        <dbReference type="Proteomes" id="UP000078284"/>
    </source>
</evidence>
<dbReference type="Araport" id="AT5G14330"/>
<name>A0A178UJM9_ARATH</name>
<evidence type="ECO:0000313" key="4">
    <source>
        <dbReference type="EMBL" id="OAO92951.1"/>
    </source>
</evidence>
<dbReference type="EMBL" id="LUHQ01000005">
    <property type="protein sequence ID" value="OAO92951.1"/>
    <property type="molecule type" value="Genomic_DNA"/>
</dbReference>
<feature type="region of interest" description="Disordered" evidence="1">
    <location>
        <begin position="28"/>
        <end position="55"/>
    </location>
</feature>
<evidence type="ECO:0000256" key="1">
    <source>
        <dbReference type="SAM" id="MobiDB-lite"/>
    </source>
</evidence>
<comment type="caution">
    <text evidence="4">The sequence shown here is derived from an EMBL/GenBank/DDBJ whole genome shotgun (WGS) entry which is preliminary data.</text>
</comment>
<keyword evidence="2" id="KW-0812">Transmembrane</keyword>
<sequence length="128" mass="14177">MDWNQSLIKPGQFGLVKKRPSYVTAVPERQNIHEHINGEQQRKKPNKKKKEKNIQMAPRSSLIRFAFICIVLAVMVMTAESHNGTHHHGPAMAPMPPMAKAPSPSAATFSAYPQLIATALVAAMSFVF</sequence>
<keyword evidence="2" id="KW-1133">Transmembrane helix</keyword>
<dbReference type="ExpressionAtlas" id="A0A178UJM9">
    <property type="expression patterns" value="baseline and differential"/>
</dbReference>
<evidence type="ECO:0000256" key="2">
    <source>
        <dbReference type="SAM" id="Phobius"/>
    </source>
</evidence>
<evidence type="ECO:0000313" key="3">
    <source>
        <dbReference type="Araport" id="AT5G14330"/>
    </source>
</evidence>
<feature type="transmembrane region" description="Helical" evidence="2">
    <location>
        <begin position="62"/>
        <end position="79"/>
    </location>
</feature>
<gene>
    <name evidence="3" type="ordered locus">At5g14330</name>
    <name evidence="4" type="ordered locus">AXX17_At5g13800</name>
</gene>
<dbReference type="GeneID" id="831283"/>
<feature type="transmembrane region" description="Helical" evidence="2">
    <location>
        <begin position="106"/>
        <end position="127"/>
    </location>
</feature>
<protein>
    <recommendedName>
        <fullName evidence="6">Transmembrane protein</fullName>
    </recommendedName>
</protein>
<feature type="compositionally biased region" description="Basic and acidic residues" evidence="1">
    <location>
        <begin position="30"/>
        <end position="42"/>
    </location>
</feature>
<evidence type="ECO:0008006" key="6">
    <source>
        <dbReference type="Google" id="ProtNLM"/>
    </source>
</evidence>
<keyword evidence="2" id="KW-0472">Membrane</keyword>
<accession>A0A178UJM9</accession>
<dbReference type="OMA" id="IRFAFIC"/>